<keyword evidence="10" id="KW-0479">Metal-binding</keyword>
<proteinExistence type="inferred from homology"/>
<keyword evidence="6" id="KW-0813">Transport</keyword>
<dbReference type="InterPro" id="IPR051014">
    <property type="entry name" value="Cation_Transport_ATPase_IB"/>
</dbReference>
<dbReference type="GO" id="GO:0008551">
    <property type="term" value="F:P-type cadmium transporter activity"/>
    <property type="evidence" value="ECO:0007669"/>
    <property type="project" value="UniProtKB-EC"/>
</dbReference>
<dbReference type="PANTHER" id="PTHR48085">
    <property type="entry name" value="CADMIUM/ZINC-TRANSPORTING ATPASE HMA2-RELATED"/>
    <property type="match status" value="1"/>
</dbReference>
<evidence type="ECO:0000256" key="8">
    <source>
        <dbReference type="ARBA" id="ARBA00039103"/>
    </source>
</evidence>
<dbReference type="SUPFAM" id="SSF81665">
    <property type="entry name" value="Calcium ATPase, transmembrane domain M"/>
    <property type="match status" value="1"/>
</dbReference>
<dbReference type="AlphaFoldDB" id="A0A8H9F743"/>
<dbReference type="NCBIfam" id="TIGR01494">
    <property type="entry name" value="ATPase_P-type"/>
    <property type="match status" value="1"/>
</dbReference>
<comment type="similarity">
    <text evidence="2 10">Belongs to the cation transport ATPase (P-type) (TC 3.A.3) family. Type IB subfamily.</text>
</comment>
<keyword evidence="10" id="KW-1003">Cell membrane</keyword>
<feature type="transmembrane region" description="Helical" evidence="10">
    <location>
        <begin position="264"/>
        <end position="285"/>
    </location>
</feature>
<dbReference type="SUPFAM" id="SSF81653">
    <property type="entry name" value="Calcium ATPase, transduction domain A"/>
    <property type="match status" value="1"/>
</dbReference>
<evidence type="ECO:0000256" key="7">
    <source>
        <dbReference type="ARBA" id="ARBA00023136"/>
    </source>
</evidence>
<dbReference type="GO" id="GO:0046872">
    <property type="term" value="F:metal ion binding"/>
    <property type="evidence" value="ECO:0007669"/>
    <property type="project" value="UniProtKB-KW"/>
</dbReference>
<dbReference type="EMBL" id="BLYO01000059">
    <property type="protein sequence ID" value="GFO98499.1"/>
    <property type="molecule type" value="Genomic_DNA"/>
</dbReference>
<accession>A0A8H9F743</accession>
<feature type="region of interest" description="Disordered" evidence="11">
    <location>
        <begin position="169"/>
        <end position="189"/>
    </location>
</feature>
<feature type="transmembrane region" description="Helical" evidence="10">
    <location>
        <begin position="239"/>
        <end position="258"/>
    </location>
</feature>
<dbReference type="InterPro" id="IPR023298">
    <property type="entry name" value="ATPase_P-typ_TM_dom_sf"/>
</dbReference>
<evidence type="ECO:0000313" key="14">
    <source>
        <dbReference type="Proteomes" id="UP000618094"/>
    </source>
</evidence>
<dbReference type="InterPro" id="IPR036412">
    <property type="entry name" value="HAD-like_sf"/>
</dbReference>
<keyword evidence="3" id="KW-0104">Cadmium</keyword>
<dbReference type="PROSITE" id="PS00154">
    <property type="entry name" value="ATPASE_E1_E2"/>
    <property type="match status" value="1"/>
</dbReference>
<evidence type="ECO:0000256" key="6">
    <source>
        <dbReference type="ARBA" id="ARBA00023065"/>
    </source>
</evidence>
<comment type="caution">
    <text evidence="13">The sequence shown here is derived from an EMBL/GenBank/DDBJ whole genome shotgun (WGS) entry which is preliminary data.</text>
</comment>
<dbReference type="InterPro" id="IPR059000">
    <property type="entry name" value="ATPase_P-type_domA"/>
</dbReference>
<organism evidence="13 14">
    <name type="scientific">Lactobacillus helveticus</name>
    <name type="common">Lactobacillus suntoryeus</name>
    <dbReference type="NCBI Taxonomy" id="1587"/>
    <lineage>
        <taxon>Bacteria</taxon>
        <taxon>Bacillati</taxon>
        <taxon>Bacillota</taxon>
        <taxon>Bacilli</taxon>
        <taxon>Lactobacillales</taxon>
        <taxon>Lactobacillaceae</taxon>
        <taxon>Lactobacillus</taxon>
    </lineage>
</organism>
<evidence type="ECO:0000256" key="10">
    <source>
        <dbReference type="RuleBase" id="RU362081"/>
    </source>
</evidence>
<feature type="transmembrane region" description="Helical" evidence="10">
    <location>
        <begin position="43"/>
        <end position="62"/>
    </location>
</feature>
<dbReference type="Gene3D" id="3.40.1110.10">
    <property type="entry name" value="Calcium-transporting ATPase, cytoplasmic domain N"/>
    <property type="match status" value="1"/>
</dbReference>
<feature type="transmembrane region" description="Helical" evidence="10">
    <location>
        <begin position="6"/>
        <end position="31"/>
    </location>
</feature>
<dbReference type="InterPro" id="IPR008250">
    <property type="entry name" value="ATPase_P-typ_transduc_dom_A_sf"/>
</dbReference>
<evidence type="ECO:0000256" key="2">
    <source>
        <dbReference type="ARBA" id="ARBA00006024"/>
    </source>
</evidence>
<evidence type="ECO:0000256" key="4">
    <source>
        <dbReference type="ARBA" id="ARBA00022692"/>
    </source>
</evidence>
<dbReference type="Pfam" id="PF00702">
    <property type="entry name" value="Hydrolase"/>
    <property type="match status" value="1"/>
</dbReference>
<feature type="transmembrane region" description="Helical" evidence="10">
    <location>
        <begin position="558"/>
        <end position="578"/>
    </location>
</feature>
<feature type="domain" description="P-type ATPase A" evidence="12">
    <location>
        <begin position="124"/>
        <end position="223"/>
    </location>
</feature>
<dbReference type="InterPro" id="IPR018303">
    <property type="entry name" value="ATPase_P-typ_P_site"/>
</dbReference>
<evidence type="ECO:0000256" key="5">
    <source>
        <dbReference type="ARBA" id="ARBA00022989"/>
    </source>
</evidence>
<dbReference type="InterPro" id="IPR027256">
    <property type="entry name" value="P-typ_ATPase_IB"/>
</dbReference>
<keyword evidence="7 10" id="KW-0472">Membrane</keyword>
<comment type="catalytic activity">
    <reaction evidence="9">
        <text>Cd(2+)(in) + ATP + H2O = Cd(2+)(out) + ADP + phosphate + H(+)</text>
        <dbReference type="Rhea" id="RHEA:12132"/>
        <dbReference type="ChEBI" id="CHEBI:15377"/>
        <dbReference type="ChEBI" id="CHEBI:15378"/>
        <dbReference type="ChEBI" id="CHEBI:30616"/>
        <dbReference type="ChEBI" id="CHEBI:43474"/>
        <dbReference type="ChEBI" id="CHEBI:48775"/>
        <dbReference type="ChEBI" id="CHEBI:456216"/>
        <dbReference type="EC" id="7.2.2.21"/>
    </reaction>
</comment>
<dbReference type="InterPro" id="IPR023299">
    <property type="entry name" value="ATPase_P-typ_cyto_dom_N"/>
</dbReference>
<dbReference type="Gene3D" id="2.70.150.10">
    <property type="entry name" value="Calcium-transporting ATPase, cytoplasmic transduction domain A"/>
    <property type="match status" value="1"/>
</dbReference>
<dbReference type="GO" id="GO:0005886">
    <property type="term" value="C:plasma membrane"/>
    <property type="evidence" value="ECO:0007669"/>
    <property type="project" value="UniProtKB-SubCell"/>
</dbReference>
<keyword evidence="10 13" id="KW-0067">ATP-binding</keyword>
<evidence type="ECO:0000259" key="12">
    <source>
        <dbReference type="Pfam" id="PF00122"/>
    </source>
</evidence>
<dbReference type="InterPro" id="IPR023214">
    <property type="entry name" value="HAD_sf"/>
</dbReference>
<dbReference type="NCBIfam" id="TIGR01525">
    <property type="entry name" value="ATPase-IB_hvy"/>
    <property type="match status" value="1"/>
</dbReference>
<evidence type="ECO:0000256" key="1">
    <source>
        <dbReference type="ARBA" id="ARBA00004651"/>
    </source>
</evidence>
<dbReference type="RefSeq" id="WP_057730770.1">
    <property type="nucleotide sequence ID" value="NZ_BLYO01000059.1"/>
</dbReference>
<evidence type="ECO:0000256" key="11">
    <source>
        <dbReference type="SAM" id="MobiDB-lite"/>
    </source>
</evidence>
<dbReference type="FunFam" id="2.70.150.10:FF:000002">
    <property type="entry name" value="Copper-transporting ATPase 1, putative"/>
    <property type="match status" value="1"/>
</dbReference>
<dbReference type="GO" id="GO:0005524">
    <property type="term" value="F:ATP binding"/>
    <property type="evidence" value="ECO:0007669"/>
    <property type="project" value="UniProtKB-UniRule"/>
</dbReference>
<keyword evidence="6" id="KW-0406">Ion transport</keyword>
<comment type="subcellular location">
    <subcellularLocation>
        <location evidence="1">Cell membrane</location>
        <topology evidence="1">Multi-pass membrane protein</topology>
    </subcellularLocation>
</comment>
<dbReference type="PRINTS" id="PR00120">
    <property type="entry name" value="HATPASE"/>
</dbReference>
<dbReference type="Proteomes" id="UP000618094">
    <property type="component" value="Unassembled WGS sequence"/>
</dbReference>
<dbReference type="Pfam" id="PF00122">
    <property type="entry name" value="E1-E2_ATPase"/>
    <property type="match status" value="1"/>
</dbReference>
<dbReference type="NCBIfam" id="TIGR01512">
    <property type="entry name" value="ATPase-IB2_Cd"/>
    <property type="match status" value="1"/>
</dbReference>
<dbReference type="EC" id="7.2.2.21" evidence="8"/>
<reference evidence="13" key="1">
    <citation type="submission" date="2020-07" db="EMBL/GenBank/DDBJ databases">
        <title>Draft genome sequence of Lactobacillus helveticus strain H-8.</title>
        <authorList>
            <person name="Endo A."/>
            <person name="Maeno S."/>
            <person name="Kido Y."/>
        </authorList>
    </citation>
    <scope>NUCLEOTIDE SEQUENCE</scope>
    <source>
        <strain evidence="13">H-8</strain>
    </source>
</reference>
<evidence type="ECO:0000256" key="9">
    <source>
        <dbReference type="ARBA" id="ARBA00049338"/>
    </source>
</evidence>
<dbReference type="GO" id="GO:0016887">
    <property type="term" value="F:ATP hydrolysis activity"/>
    <property type="evidence" value="ECO:0007669"/>
    <property type="project" value="InterPro"/>
</dbReference>
<dbReference type="PANTHER" id="PTHR48085:SF5">
    <property type="entry name" value="CADMIUM_ZINC-TRANSPORTING ATPASE HMA4-RELATED"/>
    <property type="match status" value="1"/>
</dbReference>
<dbReference type="PRINTS" id="PR00119">
    <property type="entry name" value="CATATPASE"/>
</dbReference>
<keyword evidence="10" id="KW-0547">Nucleotide-binding</keyword>
<gene>
    <name evidence="13" type="ORF">LHEH8_02550</name>
</gene>
<dbReference type="InterPro" id="IPR001757">
    <property type="entry name" value="P_typ_ATPase"/>
</dbReference>
<keyword evidence="4 10" id="KW-0812">Transmembrane</keyword>
<dbReference type="CDD" id="cd07544">
    <property type="entry name" value="P-type_ATPase_HM"/>
    <property type="match status" value="1"/>
</dbReference>
<dbReference type="Gene3D" id="3.40.50.1000">
    <property type="entry name" value="HAD superfamily/HAD-like"/>
    <property type="match status" value="1"/>
</dbReference>
<protein>
    <recommendedName>
        <fullName evidence="8">Cd(2+)-exporting ATPase</fullName>
        <ecNumber evidence="8">7.2.2.21</ecNumber>
    </recommendedName>
</protein>
<dbReference type="SUPFAM" id="SSF56784">
    <property type="entry name" value="HAD-like"/>
    <property type="match status" value="1"/>
</dbReference>
<name>A0A8H9F743_LACHE</name>
<keyword evidence="5 10" id="KW-1133">Transmembrane helix</keyword>
<evidence type="ECO:0000256" key="3">
    <source>
        <dbReference type="ARBA" id="ARBA00022539"/>
    </source>
</evidence>
<sequence length="618" mass="65774">MKHQWKFIVVLIAGVISLIFEFGLHASTLFVTPILKLQMNPQAIIIHILGIWISVLLLMEIFNDWKSGRYGVDILAVIAIVSTILINNYWAEWMILVMSTGGETLEDYATGQASKELRSLLNNTPRIANKLVNGKISEVNVEDLKIGDIVLIKPGQQVPVDGEIVKGDSSFDQSSLTGESVPVAKKPGDELMSGSVNGDAAVQMKVTKAAKDSEYQSIVALVKSAQAQPAKFVKMADRYAVPFTIISLIIGGVAWAVSGDATRFAEVMVVASPCPLLIAAPVALVSGMSSMSAHHIIVKSGPTLEKLARAKTFAFDKTGTLTENQLVVDQIIPEGDGLSKEELQSLAASVEHQSSHVIASSLVKATDSSLIKPVTNLKETTAQGVEGDVDGKHVKVGKLSFVAPDHEKIAVTSTAVFVSVDGKFAGYITMMDEIRPETAETIAKLKRQGAEDIMMLTGDHMQVAEKVGKKAGITDIRADLLPAEKIKAIKEVPKDLRPVVMTGDGVNDAPSLTAADVGIAMGAKGATAASESADAVIMVNDLSKVNDAVAISKHTMKVANIDVLTAIGVVIIIELIAFTGVIPAFWGAILQEVVDMITISLGLLAKTKPSNKQFGLEE</sequence>
<evidence type="ECO:0000313" key="13">
    <source>
        <dbReference type="EMBL" id="GFO98499.1"/>
    </source>
</evidence>